<dbReference type="InterPro" id="IPR002110">
    <property type="entry name" value="Ankyrin_rpt"/>
</dbReference>
<comment type="subcellular location">
    <subcellularLocation>
        <location evidence="1">Membrane</location>
        <topology evidence="1">Multi-pass membrane protein</topology>
    </subcellularLocation>
</comment>
<evidence type="ECO:0000313" key="11">
    <source>
        <dbReference type="Proteomes" id="UP000823388"/>
    </source>
</evidence>
<protein>
    <recommendedName>
        <fullName evidence="9">Reverse transcriptase domain-containing protein</fullName>
    </recommendedName>
</protein>
<keyword evidence="3" id="KW-0677">Repeat</keyword>
<dbReference type="PANTHER" id="PTHR24186">
    <property type="entry name" value="PROTEIN PHOSPHATASE 1 REGULATORY SUBUNIT"/>
    <property type="match status" value="1"/>
</dbReference>
<feature type="transmembrane region" description="Helical" evidence="8">
    <location>
        <begin position="451"/>
        <end position="469"/>
    </location>
</feature>
<dbReference type="GO" id="GO:0005886">
    <property type="term" value="C:plasma membrane"/>
    <property type="evidence" value="ECO:0007669"/>
    <property type="project" value="TreeGrafter"/>
</dbReference>
<feature type="transmembrane region" description="Helical" evidence="8">
    <location>
        <begin position="314"/>
        <end position="334"/>
    </location>
</feature>
<evidence type="ECO:0000256" key="5">
    <source>
        <dbReference type="ARBA" id="ARBA00023043"/>
    </source>
</evidence>
<dbReference type="Pfam" id="PF00078">
    <property type="entry name" value="RVT_1"/>
    <property type="match status" value="1"/>
</dbReference>
<evidence type="ECO:0000313" key="10">
    <source>
        <dbReference type="EMBL" id="KAG2581295.1"/>
    </source>
</evidence>
<sequence>MPPLYLAIFLGYSDIAMDLIATFGDSLSYGGPDGQNALHIAALRSKDLTQIVIDERPDLRNAPDNSGSIPLHFAASAGVEGVTRLLLLGEGSTGINMADDNGMRPIHVAASVGAMDAVRALLDGDNHPTPRDNRGRTFLHVAVENKKTDVVKFVCGNPTFTNILNMKDNDGNTALHQAVKNRDESIFGHLVGNRDVELNLFNGVGYTPLDLASKIKIEKAFSPQNPTEWMIRVLAHSGAYFSARRRDLRFGTTENNQQVLPLAPTTKENSVLVASSLIATVTFAAAFTMPGSYKIGGDPMAGTPELGRRYGFKVFLVADILAFYCSVAATFSLAEYGDRDDVDPLVRHIYARRAVWLFHIALRSVIVAFALGVSVVMWDISVMTTVIVGIAAPGLVVYGNEALAHDLRFIRVMYCRFGFSPAWNLYPSTSSYLEWTTRRLKSFSWTLVSDMFKLFWTYVLIFAVAIYAMEIVQCCHKRKVPTLVLKLDFAKAFDTVIWDSLQTIMRARGFPDRWCAWINSLLSSSRTAVLVNGTPGPWFTCRKGLRQGDPLSPYLFLLVADVLQQMIQKDPVIKHPISSNQPCPVLQYADYTLILVSADAASVQRLKDLLDAFALATGLHINFHKSTVVPMHVESSILQQCISILGCRQEQFPQSYLGLPLSHEKLKQASFTPMISKADKYLSGWKASLLNTMGRAVLADSVLGNLLVYAMGALRLPKGTLAALEGKRRTFVWTGSEHASGAHCLFAWEQVCVPKELGGLGLKNLSVQNQCLLLKLIHRLHHPGASSWARWARQHVCLASLDGEV</sequence>
<evidence type="ECO:0000259" key="9">
    <source>
        <dbReference type="PROSITE" id="PS50878"/>
    </source>
</evidence>
<evidence type="ECO:0000256" key="1">
    <source>
        <dbReference type="ARBA" id="ARBA00004141"/>
    </source>
</evidence>
<evidence type="ECO:0000256" key="2">
    <source>
        <dbReference type="ARBA" id="ARBA00022692"/>
    </source>
</evidence>
<feature type="repeat" description="ANK" evidence="7">
    <location>
        <begin position="101"/>
        <end position="133"/>
    </location>
</feature>
<reference evidence="10" key="1">
    <citation type="submission" date="2020-05" db="EMBL/GenBank/DDBJ databases">
        <title>WGS assembly of Panicum virgatum.</title>
        <authorList>
            <person name="Lovell J.T."/>
            <person name="Jenkins J."/>
            <person name="Shu S."/>
            <person name="Juenger T.E."/>
            <person name="Schmutz J."/>
        </authorList>
    </citation>
    <scope>NUCLEOTIDE SEQUENCE</scope>
    <source>
        <strain evidence="10">AP13</strain>
    </source>
</reference>
<gene>
    <name evidence="10" type="ORF">PVAP13_6KG071584</name>
</gene>
<dbReference type="Pfam" id="PF13962">
    <property type="entry name" value="PGG"/>
    <property type="match status" value="1"/>
</dbReference>
<dbReference type="InterPro" id="IPR026961">
    <property type="entry name" value="PGG_dom"/>
</dbReference>
<feature type="domain" description="Reverse transcriptase" evidence="9">
    <location>
        <begin position="406"/>
        <end position="661"/>
    </location>
</feature>
<dbReference type="AlphaFoldDB" id="A0A8T0R887"/>
<dbReference type="SUPFAM" id="SSF48403">
    <property type="entry name" value="Ankyrin repeat"/>
    <property type="match status" value="1"/>
</dbReference>
<keyword evidence="6 8" id="KW-0472">Membrane</keyword>
<dbReference type="InterPro" id="IPR043502">
    <property type="entry name" value="DNA/RNA_pol_sf"/>
</dbReference>
<evidence type="ECO:0000256" key="6">
    <source>
        <dbReference type="ARBA" id="ARBA00023136"/>
    </source>
</evidence>
<evidence type="ECO:0000256" key="7">
    <source>
        <dbReference type="PROSITE-ProRule" id="PRU00023"/>
    </source>
</evidence>
<dbReference type="Gene3D" id="1.25.40.20">
    <property type="entry name" value="Ankyrin repeat-containing domain"/>
    <property type="match status" value="1"/>
</dbReference>
<name>A0A8T0R887_PANVG</name>
<dbReference type="InterPro" id="IPR000477">
    <property type="entry name" value="RT_dom"/>
</dbReference>
<dbReference type="PANTHER" id="PTHR24186:SF50">
    <property type="entry name" value="ANKYRIN REPEAT-CONTAINING PROTEIN ITN1-LIKE ISOFORM X1"/>
    <property type="match status" value="1"/>
</dbReference>
<evidence type="ECO:0000256" key="4">
    <source>
        <dbReference type="ARBA" id="ARBA00022989"/>
    </source>
</evidence>
<dbReference type="InterPro" id="IPR036770">
    <property type="entry name" value="Ankyrin_rpt-contain_sf"/>
</dbReference>
<dbReference type="SMART" id="SM00248">
    <property type="entry name" value="ANK"/>
    <property type="match status" value="5"/>
</dbReference>
<dbReference type="PROSITE" id="PS50878">
    <property type="entry name" value="RT_POL"/>
    <property type="match status" value="1"/>
</dbReference>
<comment type="caution">
    <text evidence="10">The sequence shown here is derived from an EMBL/GenBank/DDBJ whole genome shotgun (WGS) entry which is preliminary data.</text>
</comment>
<feature type="transmembrane region" description="Helical" evidence="8">
    <location>
        <begin position="380"/>
        <end position="399"/>
    </location>
</feature>
<dbReference type="PROSITE" id="PS50088">
    <property type="entry name" value="ANK_REPEAT"/>
    <property type="match status" value="1"/>
</dbReference>
<keyword evidence="11" id="KW-1185">Reference proteome</keyword>
<dbReference type="Proteomes" id="UP000823388">
    <property type="component" value="Chromosome 6K"/>
</dbReference>
<dbReference type="CDD" id="cd01650">
    <property type="entry name" value="RT_nLTR_like"/>
    <property type="match status" value="1"/>
</dbReference>
<evidence type="ECO:0000256" key="3">
    <source>
        <dbReference type="ARBA" id="ARBA00022737"/>
    </source>
</evidence>
<evidence type="ECO:0000256" key="8">
    <source>
        <dbReference type="SAM" id="Phobius"/>
    </source>
</evidence>
<keyword evidence="4 8" id="KW-1133">Transmembrane helix</keyword>
<dbReference type="Pfam" id="PF12796">
    <property type="entry name" value="Ank_2"/>
    <property type="match status" value="1"/>
</dbReference>
<dbReference type="SUPFAM" id="SSF56672">
    <property type="entry name" value="DNA/RNA polymerases"/>
    <property type="match status" value="1"/>
</dbReference>
<organism evidence="10 11">
    <name type="scientific">Panicum virgatum</name>
    <name type="common">Blackwell switchgrass</name>
    <dbReference type="NCBI Taxonomy" id="38727"/>
    <lineage>
        <taxon>Eukaryota</taxon>
        <taxon>Viridiplantae</taxon>
        <taxon>Streptophyta</taxon>
        <taxon>Embryophyta</taxon>
        <taxon>Tracheophyta</taxon>
        <taxon>Spermatophyta</taxon>
        <taxon>Magnoliopsida</taxon>
        <taxon>Liliopsida</taxon>
        <taxon>Poales</taxon>
        <taxon>Poaceae</taxon>
        <taxon>PACMAD clade</taxon>
        <taxon>Panicoideae</taxon>
        <taxon>Panicodae</taxon>
        <taxon>Paniceae</taxon>
        <taxon>Panicinae</taxon>
        <taxon>Panicum</taxon>
        <taxon>Panicum sect. Hiantes</taxon>
    </lineage>
</organism>
<keyword evidence="5 7" id="KW-0040">ANK repeat</keyword>
<dbReference type="PROSITE" id="PS50297">
    <property type="entry name" value="ANK_REP_REGION"/>
    <property type="match status" value="1"/>
</dbReference>
<feature type="transmembrane region" description="Helical" evidence="8">
    <location>
        <begin position="354"/>
        <end position="373"/>
    </location>
</feature>
<proteinExistence type="predicted"/>
<accession>A0A8T0R887</accession>
<dbReference type="EMBL" id="CM029047">
    <property type="protein sequence ID" value="KAG2581295.1"/>
    <property type="molecule type" value="Genomic_DNA"/>
</dbReference>
<keyword evidence="2 8" id="KW-0812">Transmembrane</keyword>